<evidence type="ECO:0000256" key="9">
    <source>
        <dbReference type="ARBA" id="ARBA00023211"/>
    </source>
</evidence>
<evidence type="ECO:0000256" key="8">
    <source>
        <dbReference type="ARBA" id="ARBA00023136"/>
    </source>
</evidence>
<dbReference type="GO" id="GO:0008758">
    <property type="term" value="F:UDP-2,3-diacylglucosamine hydrolase activity"/>
    <property type="evidence" value="ECO:0007669"/>
    <property type="project" value="UniProtKB-UniRule"/>
</dbReference>
<organism evidence="12 13">
    <name type="scientific">Formosimonas limnophila</name>
    <dbReference type="NCBI Taxonomy" id="1384487"/>
    <lineage>
        <taxon>Bacteria</taxon>
        <taxon>Pseudomonadati</taxon>
        <taxon>Pseudomonadota</taxon>
        <taxon>Betaproteobacteria</taxon>
        <taxon>Burkholderiales</taxon>
        <taxon>Burkholderiaceae</taxon>
        <taxon>Formosimonas</taxon>
    </lineage>
</organism>
<dbReference type="PANTHER" id="PTHR34990:SF1">
    <property type="entry name" value="UDP-2,3-DIACYLGLUCOSAMINE HYDROLASE"/>
    <property type="match status" value="1"/>
</dbReference>
<dbReference type="CDD" id="cd07398">
    <property type="entry name" value="MPP_YbbF-LpxH"/>
    <property type="match status" value="1"/>
</dbReference>
<dbReference type="UniPathway" id="UPA00359">
    <property type="reaction ID" value="UER00480"/>
</dbReference>
<evidence type="ECO:0000313" key="12">
    <source>
        <dbReference type="EMBL" id="GHA69468.1"/>
    </source>
</evidence>
<feature type="binding site" evidence="10">
    <location>
        <position position="61"/>
    </location>
    <ligand>
        <name>Mn(2+)</name>
        <dbReference type="ChEBI" id="CHEBI:29035"/>
        <label>2</label>
    </ligand>
</feature>
<evidence type="ECO:0000256" key="7">
    <source>
        <dbReference type="ARBA" id="ARBA00023098"/>
    </source>
</evidence>
<feature type="domain" description="Calcineurin-like phosphoesterase" evidence="11">
    <location>
        <begin position="25"/>
        <end position="225"/>
    </location>
</feature>
<comment type="subcellular location">
    <subcellularLocation>
        <location evidence="10">Cell inner membrane</location>
        <topology evidence="10">Peripheral membrane protein</topology>
        <orientation evidence="10">Cytoplasmic side</orientation>
    </subcellularLocation>
</comment>
<reference evidence="12" key="2">
    <citation type="submission" date="2020-09" db="EMBL/GenBank/DDBJ databases">
        <authorList>
            <person name="Sun Q."/>
            <person name="Kim S."/>
        </authorList>
    </citation>
    <scope>NUCLEOTIDE SEQUENCE</scope>
    <source>
        <strain evidence="12">KCTC 32501</strain>
    </source>
</reference>
<feature type="binding site" evidence="10">
    <location>
        <position position="182"/>
    </location>
    <ligand>
        <name>substrate</name>
    </ligand>
</feature>
<dbReference type="PANTHER" id="PTHR34990">
    <property type="entry name" value="UDP-2,3-DIACYLGLUCOSAMINE HYDROLASE-RELATED"/>
    <property type="match status" value="1"/>
</dbReference>
<name>A0A8J3CGP6_9BURK</name>
<sequence>MPHHRPAQPACIDLTHSVAHSGAYFISDLHLSDELPVTLAQFEYFCQHIAATQPALFILGDLFEFWIGDDVCAISDAALRVAQSLKKLNQSGTTIYFVAGNRDFLLQSSYCRQAGMTALPDPCIVRINQQRILLTHGDLLCTDDRGYQRYRRCVHTKWVQRLFLRTPCSWRLKLAQSLRRSSKVKKTTANTPAQYIKQDVVEASAQLWFEKNAVQLIVHGHTHRPQKHNQPYGQRYVLPDWECDHINHIRWGYALLDSTHHEPILRVVHELAL</sequence>
<comment type="similarity">
    <text evidence="10">Belongs to the LpxH family.</text>
</comment>
<keyword evidence="2 10" id="KW-0444">Lipid biosynthesis</keyword>
<dbReference type="NCBIfam" id="NF003743">
    <property type="entry name" value="PRK05340.1"/>
    <property type="match status" value="1"/>
</dbReference>
<dbReference type="InterPro" id="IPR010138">
    <property type="entry name" value="UDP-diacylglucosamine_Hdrlase"/>
</dbReference>
<keyword evidence="6 10" id="KW-0378">Hydrolase</keyword>
<keyword evidence="13" id="KW-1185">Reference proteome</keyword>
<dbReference type="SUPFAM" id="SSF56300">
    <property type="entry name" value="Metallo-dependent phosphatases"/>
    <property type="match status" value="1"/>
</dbReference>
<feature type="binding site" evidence="10">
    <location>
        <position position="144"/>
    </location>
    <ligand>
        <name>substrate</name>
    </ligand>
</feature>
<dbReference type="GO" id="GO:0019897">
    <property type="term" value="C:extrinsic component of plasma membrane"/>
    <property type="evidence" value="ECO:0007669"/>
    <property type="project" value="UniProtKB-UniRule"/>
</dbReference>
<dbReference type="Gene3D" id="3.60.21.10">
    <property type="match status" value="1"/>
</dbReference>
<evidence type="ECO:0000313" key="13">
    <source>
        <dbReference type="Proteomes" id="UP000614287"/>
    </source>
</evidence>
<dbReference type="InterPro" id="IPR043461">
    <property type="entry name" value="LpxH-like"/>
</dbReference>
<protein>
    <recommendedName>
        <fullName evidence="10">UDP-2,3-diacylglucosamine hydrolase</fullName>
        <ecNumber evidence="10">3.6.1.54</ecNumber>
    </recommendedName>
    <alternativeName>
        <fullName evidence="10">UDP-2,3-diacylglucosamine diphosphatase</fullName>
    </alternativeName>
</protein>
<evidence type="ECO:0000256" key="3">
    <source>
        <dbReference type="ARBA" id="ARBA00022519"/>
    </source>
</evidence>
<feature type="binding site" evidence="10">
    <location>
        <position position="101"/>
    </location>
    <ligand>
        <name>Mn(2+)</name>
        <dbReference type="ChEBI" id="CHEBI:29035"/>
        <label>2</label>
    </ligand>
</feature>
<dbReference type="AlphaFoldDB" id="A0A8J3CGP6"/>
<keyword evidence="1 10" id="KW-1003">Cell membrane</keyword>
<keyword evidence="5 10" id="KW-0479">Metal-binding</keyword>
<evidence type="ECO:0000256" key="6">
    <source>
        <dbReference type="ARBA" id="ARBA00022801"/>
    </source>
</evidence>
<comment type="caution">
    <text evidence="12">The sequence shown here is derived from an EMBL/GenBank/DDBJ whole genome shotgun (WGS) entry which is preliminary data.</text>
</comment>
<dbReference type="GO" id="GO:0005737">
    <property type="term" value="C:cytoplasm"/>
    <property type="evidence" value="ECO:0007669"/>
    <property type="project" value="InterPro"/>
</dbReference>
<feature type="binding site" evidence="10">
    <location>
        <position position="223"/>
    </location>
    <ligand>
        <name>Mn(2+)</name>
        <dbReference type="ChEBI" id="CHEBI:29035"/>
        <label>1</label>
    </ligand>
</feature>
<feature type="binding site" evidence="10">
    <location>
        <begin position="101"/>
        <end position="102"/>
    </location>
    <ligand>
        <name>substrate</name>
    </ligand>
</feature>
<dbReference type="Proteomes" id="UP000614287">
    <property type="component" value="Unassembled WGS sequence"/>
</dbReference>
<proteinExistence type="inferred from homology"/>
<comment type="caution">
    <text evidence="10">Lacks conserved residue(s) required for the propagation of feature annotation.</text>
</comment>
<evidence type="ECO:0000256" key="5">
    <source>
        <dbReference type="ARBA" id="ARBA00022723"/>
    </source>
</evidence>
<evidence type="ECO:0000256" key="2">
    <source>
        <dbReference type="ARBA" id="ARBA00022516"/>
    </source>
</evidence>
<keyword evidence="7 10" id="KW-0443">Lipid metabolism</keyword>
<dbReference type="InterPro" id="IPR029052">
    <property type="entry name" value="Metallo-depent_PP-like"/>
</dbReference>
<dbReference type="InterPro" id="IPR004843">
    <property type="entry name" value="Calcineurin-like_PHP"/>
</dbReference>
<evidence type="ECO:0000259" key="11">
    <source>
        <dbReference type="Pfam" id="PF00149"/>
    </source>
</evidence>
<comment type="catalytic activity">
    <reaction evidence="10">
        <text>UDP-2-N,3-O-bis[(3R)-3-hydroxytetradecanoyl]-alpha-D-glucosamine + H2O = 2-N,3-O-bis[(3R)-3-hydroxytetradecanoyl]-alpha-D-glucosaminyl 1-phosphate + UMP + 2 H(+)</text>
        <dbReference type="Rhea" id="RHEA:25213"/>
        <dbReference type="ChEBI" id="CHEBI:15377"/>
        <dbReference type="ChEBI" id="CHEBI:15378"/>
        <dbReference type="ChEBI" id="CHEBI:57865"/>
        <dbReference type="ChEBI" id="CHEBI:57957"/>
        <dbReference type="ChEBI" id="CHEBI:78847"/>
        <dbReference type="EC" id="3.6.1.54"/>
    </reaction>
</comment>
<keyword evidence="3 10" id="KW-0997">Cell inner membrane</keyword>
<evidence type="ECO:0000256" key="1">
    <source>
        <dbReference type="ARBA" id="ARBA00022475"/>
    </source>
</evidence>
<dbReference type="HAMAP" id="MF_00575">
    <property type="entry name" value="LpxH"/>
    <property type="match status" value="1"/>
</dbReference>
<feature type="binding site" evidence="10">
    <location>
        <position position="221"/>
    </location>
    <ligand>
        <name>substrate</name>
    </ligand>
</feature>
<feature type="binding site" evidence="10">
    <location>
        <position position="136"/>
    </location>
    <ligand>
        <name>Mn(2+)</name>
        <dbReference type="ChEBI" id="CHEBI:29035"/>
        <label>2</label>
    </ligand>
</feature>
<keyword evidence="9 10" id="KW-0464">Manganese</keyword>
<dbReference type="Pfam" id="PF00149">
    <property type="entry name" value="Metallophos"/>
    <property type="match status" value="1"/>
</dbReference>
<feature type="binding site" evidence="10">
    <location>
        <position position="30"/>
    </location>
    <ligand>
        <name>Mn(2+)</name>
        <dbReference type="ChEBI" id="CHEBI:29035"/>
        <label>1</label>
    </ligand>
</feature>
<feature type="binding site" evidence="10">
    <location>
        <position position="221"/>
    </location>
    <ligand>
        <name>Mn(2+)</name>
        <dbReference type="ChEBI" id="CHEBI:29035"/>
        <label>2</label>
    </ligand>
</feature>
<comment type="pathway">
    <text evidence="10">Glycolipid biosynthesis; lipid IV(A) biosynthesis; lipid IV(A) from (3R)-3-hydroxytetradecanoyl-[acyl-carrier-protein] and UDP-N-acetyl-alpha-D-glucosamine: step 4/6.</text>
</comment>
<comment type="cofactor">
    <cofactor evidence="10">
        <name>Mn(2+)</name>
        <dbReference type="ChEBI" id="CHEBI:29035"/>
    </cofactor>
    <text evidence="10">Binds 2 Mn(2+) ions per subunit in a binuclear metal center.</text>
</comment>
<feature type="binding site" evidence="10">
    <location>
        <position position="61"/>
    </location>
    <ligand>
        <name>Mn(2+)</name>
        <dbReference type="ChEBI" id="CHEBI:29035"/>
        <label>1</label>
    </ligand>
</feature>
<feature type="binding site" evidence="10">
    <location>
        <position position="28"/>
    </location>
    <ligand>
        <name>Mn(2+)</name>
        <dbReference type="ChEBI" id="CHEBI:29035"/>
        <label>1</label>
    </ligand>
</feature>
<reference evidence="12" key="1">
    <citation type="journal article" date="2014" name="Int. J. Syst. Evol. Microbiol.">
        <title>Complete genome sequence of Corynebacterium casei LMG S-19264T (=DSM 44701T), isolated from a smear-ripened cheese.</title>
        <authorList>
            <consortium name="US DOE Joint Genome Institute (JGI-PGF)"/>
            <person name="Walter F."/>
            <person name="Albersmeier A."/>
            <person name="Kalinowski J."/>
            <person name="Ruckert C."/>
        </authorList>
    </citation>
    <scope>NUCLEOTIDE SEQUENCE</scope>
    <source>
        <strain evidence="12">KCTC 32501</strain>
    </source>
</reference>
<dbReference type="EMBL" id="BMZG01000003">
    <property type="protein sequence ID" value="GHA69468.1"/>
    <property type="molecule type" value="Genomic_DNA"/>
</dbReference>
<comment type="function">
    <text evidence="10">Hydrolyzes the pyrophosphate bond of UDP-2,3-diacylglucosamine to yield 2,3-diacylglucosamine 1-phosphate (lipid X) and UMP by catalyzing the attack of water at the alpha-P atom. Involved in the biosynthesis of lipid A, a phosphorylated glycolipid that anchors the lipopolysaccharide to the outer membrane of the cell.</text>
</comment>
<dbReference type="GO" id="GO:0009245">
    <property type="term" value="P:lipid A biosynthetic process"/>
    <property type="evidence" value="ECO:0007669"/>
    <property type="project" value="UniProtKB-UniRule"/>
</dbReference>
<gene>
    <name evidence="10 12" type="primary">lpxH</name>
    <name evidence="12" type="ORF">GCM10009007_07900</name>
</gene>
<keyword evidence="8 10" id="KW-0472">Membrane</keyword>
<evidence type="ECO:0000256" key="4">
    <source>
        <dbReference type="ARBA" id="ARBA00022556"/>
    </source>
</evidence>
<dbReference type="RefSeq" id="WP_189491896.1">
    <property type="nucleotide sequence ID" value="NZ_BMZG01000003.1"/>
</dbReference>
<feature type="binding site" evidence="10">
    <location>
        <position position="186"/>
    </location>
    <ligand>
        <name>substrate</name>
    </ligand>
</feature>
<keyword evidence="4 10" id="KW-0441">Lipid A biosynthesis</keyword>
<dbReference type="NCBIfam" id="TIGR01854">
    <property type="entry name" value="lipid_A_lpxH"/>
    <property type="match status" value="1"/>
</dbReference>
<dbReference type="EC" id="3.6.1.54" evidence="10"/>
<evidence type="ECO:0000256" key="10">
    <source>
        <dbReference type="HAMAP-Rule" id="MF_00575"/>
    </source>
</evidence>
<accession>A0A8J3CGP6</accession>
<dbReference type="GO" id="GO:0030145">
    <property type="term" value="F:manganese ion binding"/>
    <property type="evidence" value="ECO:0007669"/>
    <property type="project" value="UniProtKB-UniRule"/>
</dbReference>